<sequence length="225" mass="23898">GQRVPGGLRAGVERRRAGDLDPRPPLPGAHDPPAPRPPQAPLLRHHRRRLLPRENHLRSRVPHAQRRRPGEPRHLLRERRARPDGAVGVGPIGGRAAPEVTPPALSPRRHSSSRRTLSPAVQAGVMDEEAPLSAALPLQATEPNSSAKVLALSAAGSAKGGGRRSPLFPGLVAPRKRRKRGAGESLRCAPSLAGRACAAPHPAAPSQGALGGKMRMRIVRTLNDD</sequence>
<comment type="caution">
    <text evidence="2">The sequence shown here is derived from an EMBL/GenBank/DDBJ whole genome shotgun (WGS) entry which is preliminary data.</text>
</comment>
<evidence type="ECO:0000256" key="1">
    <source>
        <dbReference type="SAM" id="MobiDB-lite"/>
    </source>
</evidence>
<dbReference type="AlphaFoldDB" id="A0A3R7PG18"/>
<keyword evidence="3" id="KW-1185">Reference proteome</keyword>
<accession>A0A3R7PG18</accession>
<name>A0A3R7PG18_PENVA</name>
<organism evidence="2 3">
    <name type="scientific">Penaeus vannamei</name>
    <name type="common">Whiteleg shrimp</name>
    <name type="synonym">Litopenaeus vannamei</name>
    <dbReference type="NCBI Taxonomy" id="6689"/>
    <lineage>
        <taxon>Eukaryota</taxon>
        <taxon>Metazoa</taxon>
        <taxon>Ecdysozoa</taxon>
        <taxon>Arthropoda</taxon>
        <taxon>Crustacea</taxon>
        <taxon>Multicrustacea</taxon>
        <taxon>Malacostraca</taxon>
        <taxon>Eumalacostraca</taxon>
        <taxon>Eucarida</taxon>
        <taxon>Decapoda</taxon>
        <taxon>Dendrobranchiata</taxon>
        <taxon>Penaeoidea</taxon>
        <taxon>Penaeidae</taxon>
        <taxon>Penaeus</taxon>
    </lineage>
</organism>
<reference evidence="2 3" key="2">
    <citation type="submission" date="2019-01" db="EMBL/GenBank/DDBJ databases">
        <title>The decoding of complex shrimp genome reveals the adaptation for benthos swimmer, frequently molting mechanism and breeding impact on genome.</title>
        <authorList>
            <person name="Sun Y."/>
            <person name="Gao Y."/>
            <person name="Yu Y."/>
        </authorList>
    </citation>
    <scope>NUCLEOTIDE SEQUENCE [LARGE SCALE GENOMIC DNA]</scope>
    <source>
        <tissue evidence="2">Muscle</tissue>
    </source>
</reference>
<gene>
    <name evidence="2" type="ORF">C7M84_011094</name>
</gene>
<feature type="region of interest" description="Disordered" evidence="1">
    <location>
        <begin position="1"/>
        <end position="119"/>
    </location>
</feature>
<reference evidence="2 3" key="1">
    <citation type="submission" date="2018-04" db="EMBL/GenBank/DDBJ databases">
        <authorList>
            <person name="Zhang X."/>
            <person name="Yuan J."/>
            <person name="Li F."/>
            <person name="Xiang J."/>
        </authorList>
    </citation>
    <scope>NUCLEOTIDE SEQUENCE [LARGE SCALE GENOMIC DNA]</scope>
    <source>
        <tissue evidence="2">Muscle</tissue>
    </source>
</reference>
<evidence type="ECO:0000313" key="3">
    <source>
        <dbReference type="Proteomes" id="UP000283509"/>
    </source>
</evidence>
<feature type="compositionally biased region" description="Basic and acidic residues" evidence="1">
    <location>
        <begin position="11"/>
        <end position="22"/>
    </location>
</feature>
<dbReference type="Proteomes" id="UP000283509">
    <property type="component" value="Unassembled WGS sequence"/>
</dbReference>
<feature type="compositionally biased region" description="Pro residues" evidence="1">
    <location>
        <begin position="23"/>
        <end position="40"/>
    </location>
</feature>
<feature type="compositionally biased region" description="Basic residues" evidence="1">
    <location>
        <begin position="58"/>
        <end position="67"/>
    </location>
</feature>
<evidence type="ECO:0000313" key="2">
    <source>
        <dbReference type="EMBL" id="ROT70612.1"/>
    </source>
</evidence>
<dbReference type="EMBL" id="QCYY01002405">
    <property type="protein sequence ID" value="ROT70612.1"/>
    <property type="molecule type" value="Genomic_DNA"/>
</dbReference>
<protein>
    <submittedName>
        <fullName evidence="2">Uncharacterized protein</fullName>
    </submittedName>
</protein>
<proteinExistence type="predicted"/>
<feature type="non-terminal residue" evidence="2">
    <location>
        <position position="1"/>
    </location>
</feature>